<accession>E6QS51</accession>
<evidence type="ECO:0000256" key="1">
    <source>
        <dbReference type="SAM" id="Phobius"/>
    </source>
</evidence>
<comment type="caution">
    <text evidence="3">The sequence shown here is derived from an EMBL/GenBank/DDBJ whole genome shotgun (WGS) entry which is preliminary data.</text>
</comment>
<dbReference type="AlphaFoldDB" id="E6QS51"/>
<feature type="domain" description="GyrI-like small molecule binding" evidence="2">
    <location>
        <begin position="33"/>
        <end position="162"/>
    </location>
</feature>
<dbReference type="EMBL" id="CABR01000069">
    <property type="protein sequence ID" value="CBI10073.1"/>
    <property type="molecule type" value="Genomic_DNA"/>
</dbReference>
<keyword evidence="1" id="KW-0472">Membrane</keyword>
<organism evidence="3">
    <name type="scientific">mine drainage metagenome</name>
    <dbReference type="NCBI Taxonomy" id="410659"/>
    <lineage>
        <taxon>unclassified sequences</taxon>
        <taxon>metagenomes</taxon>
        <taxon>ecological metagenomes</taxon>
    </lineage>
</organism>
<keyword evidence="1" id="KW-0812">Transmembrane</keyword>
<protein>
    <recommendedName>
        <fullName evidence="2">GyrI-like small molecule binding domain-containing protein</fullName>
    </recommendedName>
</protein>
<feature type="transmembrane region" description="Helical" evidence="1">
    <location>
        <begin position="7"/>
        <end position="28"/>
    </location>
</feature>
<name>E6QS51_9ZZZZ</name>
<evidence type="ECO:0000259" key="2">
    <source>
        <dbReference type="Pfam" id="PF06445"/>
    </source>
</evidence>
<keyword evidence="1" id="KW-1133">Transmembrane helix</keyword>
<gene>
    <name evidence="3" type="ORF">CARN7_0834</name>
</gene>
<dbReference type="Gene3D" id="3.20.80.10">
    <property type="entry name" value="Regulatory factor, effector binding domain"/>
    <property type="match status" value="1"/>
</dbReference>
<sequence>MLVKKSWLGFLFAFLLPIVLIFAWWGAFNHTDVRETRSTPIRYAYIDFYGNLADISAAQDKLRAAIIAQRIEPGDPVVVLFTDPRVTKTNEQQAQIGYVIAPNAQVTRPLKSAVLPAHNVLQASVRASIGLAPGMAYQALYNYLKPQGKDIRLPTVERYTPGTSINQMGTLTVDMPD</sequence>
<dbReference type="InterPro" id="IPR011256">
    <property type="entry name" value="Reg_factor_effector_dom_sf"/>
</dbReference>
<dbReference type="InterPro" id="IPR029442">
    <property type="entry name" value="GyrI-like"/>
</dbReference>
<dbReference type="Pfam" id="PF06445">
    <property type="entry name" value="GyrI-like"/>
    <property type="match status" value="1"/>
</dbReference>
<evidence type="ECO:0000313" key="3">
    <source>
        <dbReference type="EMBL" id="CBI10073.1"/>
    </source>
</evidence>
<proteinExistence type="predicted"/>
<dbReference type="SUPFAM" id="SSF55136">
    <property type="entry name" value="Probable bacterial effector-binding domain"/>
    <property type="match status" value="1"/>
</dbReference>
<reference evidence="3" key="1">
    <citation type="submission" date="2009-10" db="EMBL/GenBank/DDBJ databases">
        <title>Diversity of trophic interactions inside an arsenic-rich microbial ecosystem.</title>
        <authorList>
            <person name="Bertin P.N."/>
            <person name="Heinrich-Salmeron A."/>
            <person name="Pelletier E."/>
            <person name="Goulhen-Chollet F."/>
            <person name="Arsene-Ploetze F."/>
            <person name="Gallien S."/>
            <person name="Calteau A."/>
            <person name="Vallenet D."/>
            <person name="Casiot C."/>
            <person name="Chane-Woon-Ming B."/>
            <person name="Giloteaux L."/>
            <person name="Barakat M."/>
            <person name="Bonnefoy V."/>
            <person name="Bruneel O."/>
            <person name="Chandler M."/>
            <person name="Cleiss J."/>
            <person name="Duran R."/>
            <person name="Elbaz-Poulichet F."/>
            <person name="Fonknechten N."/>
            <person name="Lauga B."/>
            <person name="Mornico D."/>
            <person name="Ortet P."/>
            <person name="Schaeffer C."/>
            <person name="Siguier P."/>
            <person name="Alexander Thil Smith A."/>
            <person name="Van Dorsselaer A."/>
            <person name="Weissenbach J."/>
            <person name="Medigue C."/>
            <person name="Le Paslier D."/>
        </authorList>
    </citation>
    <scope>NUCLEOTIDE SEQUENCE</scope>
</reference>